<dbReference type="EMBL" id="MLKD01000001">
    <property type="protein sequence ID" value="OQE31722.1"/>
    <property type="molecule type" value="Genomic_DNA"/>
</dbReference>
<gene>
    <name evidence="2" type="ORF">PENSTE_c001G06846</name>
</gene>
<sequence>MMRPQLRQLVRHTESVRSGLAASVRPFSVSSIALEDNSKPSAPPAQRKNTPNTPRKNPTQSRGPTGPPNRRPAKPIDARSFAAPAAGTDQPRIIRSPRLRNVRGNQGQGQGQGQRKPMAKGKGKNPKRRERRPREAKKDDGDLALEEAEEAAINQIEQDQALKERPVPVRYEPRDIDFASLKATWPSVPSDANARSVAVLQKLSGLSDRYANGYIPPYELGRRVWKGESVLFENEAERAEALEEVKRLSQVRADKISQRKGELVEPKEVKFSPVSAEDSKALIEKWAQGKYPALSVGKDQPAAIGDVVRNLRNNGTYETAGKRPQFIAKVESLLSSSRVKRT</sequence>
<feature type="compositionally biased region" description="Polar residues" evidence="1">
    <location>
        <begin position="47"/>
        <end position="63"/>
    </location>
</feature>
<feature type="compositionally biased region" description="Basic and acidic residues" evidence="1">
    <location>
        <begin position="132"/>
        <end position="141"/>
    </location>
</feature>
<protein>
    <submittedName>
        <fullName evidence="2">Uncharacterized protein</fullName>
    </submittedName>
</protein>
<dbReference type="AlphaFoldDB" id="A0A1V6TZH6"/>
<dbReference type="STRING" id="303698.A0A1V6TZH6"/>
<dbReference type="Proteomes" id="UP000191285">
    <property type="component" value="Unassembled WGS sequence"/>
</dbReference>
<evidence type="ECO:0000313" key="2">
    <source>
        <dbReference type="EMBL" id="OQE31722.1"/>
    </source>
</evidence>
<name>A0A1V6TZH6_9EURO</name>
<comment type="caution">
    <text evidence="2">The sequence shown here is derived from an EMBL/GenBank/DDBJ whole genome shotgun (WGS) entry which is preliminary data.</text>
</comment>
<accession>A0A1V6TZH6</accession>
<feature type="region of interest" description="Disordered" evidence="1">
    <location>
        <begin position="33"/>
        <end position="168"/>
    </location>
</feature>
<proteinExistence type="predicted"/>
<evidence type="ECO:0000313" key="3">
    <source>
        <dbReference type="Proteomes" id="UP000191285"/>
    </source>
</evidence>
<organism evidence="2 3">
    <name type="scientific">Penicillium steckii</name>
    <dbReference type="NCBI Taxonomy" id="303698"/>
    <lineage>
        <taxon>Eukaryota</taxon>
        <taxon>Fungi</taxon>
        <taxon>Dikarya</taxon>
        <taxon>Ascomycota</taxon>
        <taxon>Pezizomycotina</taxon>
        <taxon>Eurotiomycetes</taxon>
        <taxon>Eurotiomycetidae</taxon>
        <taxon>Eurotiales</taxon>
        <taxon>Aspergillaceae</taxon>
        <taxon>Penicillium</taxon>
    </lineage>
</organism>
<reference evidence="3" key="1">
    <citation type="journal article" date="2017" name="Nat. Microbiol.">
        <title>Global analysis of biosynthetic gene clusters reveals vast potential of secondary metabolite production in Penicillium species.</title>
        <authorList>
            <person name="Nielsen J.C."/>
            <person name="Grijseels S."/>
            <person name="Prigent S."/>
            <person name="Ji B."/>
            <person name="Dainat J."/>
            <person name="Nielsen K.F."/>
            <person name="Frisvad J.C."/>
            <person name="Workman M."/>
            <person name="Nielsen J."/>
        </authorList>
    </citation>
    <scope>NUCLEOTIDE SEQUENCE [LARGE SCALE GENOMIC DNA]</scope>
    <source>
        <strain evidence="3">IBT 24891</strain>
    </source>
</reference>
<evidence type="ECO:0000256" key="1">
    <source>
        <dbReference type="SAM" id="MobiDB-lite"/>
    </source>
</evidence>
<dbReference type="OrthoDB" id="5365739at2759"/>
<keyword evidence="3" id="KW-1185">Reference proteome</keyword>
<feature type="compositionally biased region" description="Basic residues" evidence="1">
    <location>
        <begin position="117"/>
        <end position="131"/>
    </location>
</feature>